<evidence type="ECO:0000313" key="3">
    <source>
        <dbReference type="Proteomes" id="UP000789706"/>
    </source>
</evidence>
<dbReference type="Proteomes" id="UP000789706">
    <property type="component" value="Unassembled WGS sequence"/>
</dbReference>
<evidence type="ECO:0000313" key="2">
    <source>
        <dbReference type="EMBL" id="CAG8630521.1"/>
    </source>
</evidence>
<dbReference type="AlphaFoldDB" id="A0A9N9D941"/>
<gene>
    <name evidence="2" type="ORF">DEBURN_LOCUS10758</name>
</gene>
<feature type="domain" description="FAR1" evidence="1">
    <location>
        <begin position="76"/>
        <end position="163"/>
    </location>
</feature>
<dbReference type="PANTHER" id="PTHR31669:SF251">
    <property type="entry name" value="PROTEIN FAR1-RELATED SEQUENCE"/>
    <property type="match status" value="1"/>
</dbReference>
<organism evidence="2 3">
    <name type="scientific">Diversispora eburnea</name>
    <dbReference type="NCBI Taxonomy" id="1213867"/>
    <lineage>
        <taxon>Eukaryota</taxon>
        <taxon>Fungi</taxon>
        <taxon>Fungi incertae sedis</taxon>
        <taxon>Mucoromycota</taxon>
        <taxon>Glomeromycotina</taxon>
        <taxon>Glomeromycetes</taxon>
        <taxon>Diversisporales</taxon>
        <taxon>Diversisporaceae</taxon>
        <taxon>Diversispora</taxon>
    </lineage>
</organism>
<dbReference type="OrthoDB" id="2446246at2759"/>
<protein>
    <submittedName>
        <fullName evidence="2">2803_t:CDS:1</fullName>
    </submittedName>
</protein>
<dbReference type="GO" id="GO:0006355">
    <property type="term" value="P:regulation of DNA-templated transcription"/>
    <property type="evidence" value="ECO:0007669"/>
    <property type="project" value="InterPro"/>
</dbReference>
<evidence type="ECO:0000259" key="1">
    <source>
        <dbReference type="Pfam" id="PF03101"/>
    </source>
</evidence>
<feature type="non-terminal residue" evidence="2">
    <location>
        <position position="240"/>
    </location>
</feature>
<keyword evidence="3" id="KW-1185">Reference proteome</keyword>
<dbReference type="InterPro" id="IPR004330">
    <property type="entry name" value="FAR1_DNA_bnd_dom"/>
</dbReference>
<comment type="caution">
    <text evidence="2">The sequence shown here is derived from an EMBL/GenBank/DDBJ whole genome shotgun (WGS) entry which is preliminary data.</text>
</comment>
<dbReference type="Pfam" id="PF03101">
    <property type="entry name" value="FAR1"/>
    <property type="match status" value="1"/>
</dbReference>
<reference evidence="2" key="1">
    <citation type="submission" date="2021-06" db="EMBL/GenBank/DDBJ databases">
        <authorList>
            <person name="Kallberg Y."/>
            <person name="Tangrot J."/>
            <person name="Rosling A."/>
        </authorList>
    </citation>
    <scope>NUCLEOTIDE SEQUENCE</scope>
    <source>
        <strain evidence="2">AZ414A</strain>
    </source>
</reference>
<proteinExistence type="predicted"/>
<accession>A0A9N9D941</accession>
<dbReference type="InterPro" id="IPR031052">
    <property type="entry name" value="FHY3/FAR1"/>
</dbReference>
<feature type="non-terminal residue" evidence="2">
    <location>
        <position position="1"/>
    </location>
</feature>
<dbReference type="PANTHER" id="PTHR31669">
    <property type="entry name" value="PROTEIN FAR1-RELATED SEQUENCE 10-RELATED"/>
    <property type="match status" value="1"/>
</dbReference>
<name>A0A9N9D941_9GLOM</name>
<dbReference type="EMBL" id="CAJVPK010003735">
    <property type="protein sequence ID" value="CAG8630521.1"/>
    <property type="molecule type" value="Genomic_DNA"/>
</dbReference>
<sequence length="240" mass="27720">ASSSTSSNLLSNFATEIRGGDNYPEVPSFDQNNINDLNLIENLDDISFNELNDRSLYLVTTEMAFDNWIKLDEWIKNYGLEQGFTLTITHSEKDKNDRIPQWHIYACTKGRKYVTRKEAHTKNSRNSGHNSGNCQFCINTYRWKNDNMVYITKVENNHNHKLVNNIIALASSYQKFTPEMQDDVRLLVTCGVQSDAIVEMLQHKNLEIEAGSVYLNLMKQQNKNFSFHVDAQFEGQDNHL</sequence>